<evidence type="ECO:0000313" key="2">
    <source>
        <dbReference type="Proteomes" id="UP000782475"/>
    </source>
</evidence>
<gene>
    <name evidence="1" type="ORF">KJJ99_06600</name>
</gene>
<evidence type="ECO:0000313" key="1">
    <source>
        <dbReference type="EMBL" id="MBX7271462.1"/>
    </source>
</evidence>
<organism evidence="1 2">
    <name type="scientific">Stutzerimonas chloritidismutans</name>
    <name type="common">Pseudomonas chloritidismutans</name>
    <dbReference type="NCBI Taxonomy" id="203192"/>
    <lineage>
        <taxon>Bacteria</taxon>
        <taxon>Pseudomonadati</taxon>
        <taxon>Pseudomonadota</taxon>
        <taxon>Gammaproteobacteria</taxon>
        <taxon>Pseudomonadales</taxon>
        <taxon>Pseudomonadaceae</taxon>
        <taxon>Stutzerimonas</taxon>
    </lineage>
</organism>
<sequence>MIDRAQLAVEQWQQQRPDLDTLPMRLIGRLGEAVQVLNRDVLQPFFDEHRLHYGEFDVLATLRRAGAPHALSPTALYEAAMISSGGMTNRLDRLERAGLIERKPNPEDRRGTLVALTEAGFTLIDGLMTAHVENEKTALATLSRDEQEQLDRLLGKWLAGR</sequence>
<protein>
    <submittedName>
        <fullName evidence="1">MarR family transcriptional regulator</fullName>
    </submittedName>
</protein>
<dbReference type="EMBL" id="JAHHFP010000011">
    <property type="protein sequence ID" value="MBX7271462.1"/>
    <property type="molecule type" value="Genomic_DNA"/>
</dbReference>
<comment type="caution">
    <text evidence="1">The sequence shown here is derived from an EMBL/GenBank/DDBJ whole genome shotgun (WGS) entry which is preliminary data.</text>
</comment>
<proteinExistence type="predicted"/>
<name>A0ACC5VFZ4_STUCH</name>
<reference evidence="1 2" key="1">
    <citation type="journal article" date="2021" name="Appl. Microbiol. Biotechnol.">
        <title>Biotechnological applications of marine bacteria in bioremediation of environments polluted with hydrocarbons and plastics.</title>
        <authorList>
            <person name="Muriel-Millan L.F."/>
            <person name="Millan-Lopez S."/>
            <person name="Pardo-Lopez L."/>
        </authorList>
    </citation>
    <scope>NUCLEOTIDE SEQUENCE [LARGE SCALE GENOMIC DNA]</scope>
    <source>
        <strain evidence="1 2">GOM4</strain>
    </source>
</reference>
<accession>A0ACC5VFZ4</accession>
<keyword evidence="2" id="KW-1185">Reference proteome</keyword>
<dbReference type="Proteomes" id="UP000782475">
    <property type="component" value="Unassembled WGS sequence"/>
</dbReference>